<dbReference type="PANTHER" id="PTHR23196">
    <property type="entry name" value="PAX TRANSCRIPTION ACTIVATION DOMAIN INTERACTING PROTEIN"/>
    <property type="match status" value="1"/>
</dbReference>
<evidence type="ECO:0000256" key="12">
    <source>
        <dbReference type="ARBA" id="ARBA00023858"/>
    </source>
</evidence>
<evidence type="ECO:0000256" key="8">
    <source>
        <dbReference type="ARBA" id="ARBA00022843"/>
    </source>
</evidence>
<protein>
    <recommendedName>
        <fullName evidence="3">Mediator of DNA damage checkpoint protein 1</fullName>
    </recommendedName>
    <alternativeName>
        <fullName evidence="13">PAX transactivation activation domain-interacting protein</fullName>
    </alternativeName>
    <alternativeName>
        <fullName evidence="12">PAX-interacting protein 1</fullName>
    </alternativeName>
</protein>
<evidence type="ECO:0000259" key="15">
    <source>
        <dbReference type="PROSITE" id="PS50006"/>
    </source>
</evidence>
<evidence type="ECO:0000256" key="11">
    <source>
        <dbReference type="ARBA" id="ARBA00023306"/>
    </source>
</evidence>
<organism evidence="17 18">
    <name type="scientific">Aquatica leii</name>
    <dbReference type="NCBI Taxonomy" id="1421715"/>
    <lineage>
        <taxon>Eukaryota</taxon>
        <taxon>Metazoa</taxon>
        <taxon>Ecdysozoa</taxon>
        <taxon>Arthropoda</taxon>
        <taxon>Hexapoda</taxon>
        <taxon>Insecta</taxon>
        <taxon>Pterygota</taxon>
        <taxon>Neoptera</taxon>
        <taxon>Endopterygota</taxon>
        <taxon>Coleoptera</taxon>
        <taxon>Polyphaga</taxon>
        <taxon>Elateriformia</taxon>
        <taxon>Elateroidea</taxon>
        <taxon>Lampyridae</taxon>
        <taxon>Luciolinae</taxon>
        <taxon>Aquatica</taxon>
    </lineage>
</organism>
<evidence type="ECO:0000313" key="17">
    <source>
        <dbReference type="EMBL" id="KAK4885770.1"/>
    </source>
</evidence>
<dbReference type="Pfam" id="PF00533">
    <property type="entry name" value="BRCT"/>
    <property type="match status" value="1"/>
</dbReference>
<feature type="compositionally biased region" description="Basic and acidic residues" evidence="14">
    <location>
        <begin position="345"/>
        <end position="354"/>
    </location>
</feature>
<dbReference type="InterPro" id="IPR000253">
    <property type="entry name" value="FHA_dom"/>
</dbReference>
<feature type="compositionally biased region" description="Polar residues" evidence="14">
    <location>
        <begin position="1099"/>
        <end position="1108"/>
    </location>
</feature>
<reference evidence="18" key="1">
    <citation type="submission" date="2023-01" db="EMBL/GenBank/DDBJ databases">
        <title>Key to firefly adult light organ development and bioluminescence: homeobox transcription factors regulate luciferase expression and transportation to peroxisome.</title>
        <authorList>
            <person name="Fu X."/>
        </authorList>
    </citation>
    <scope>NUCLEOTIDE SEQUENCE [LARGE SCALE GENOMIC DNA]</scope>
</reference>
<keyword evidence="18" id="KW-1185">Reference proteome</keyword>
<feature type="domain" description="BRCT" evidence="16">
    <location>
        <begin position="1297"/>
        <end position="1363"/>
    </location>
</feature>
<dbReference type="SMART" id="SM00292">
    <property type="entry name" value="BRCT"/>
    <property type="match status" value="2"/>
</dbReference>
<keyword evidence="5" id="KW-1017">Isopeptide bond</keyword>
<evidence type="ECO:0000256" key="1">
    <source>
        <dbReference type="ARBA" id="ARBA00004123"/>
    </source>
</evidence>
<keyword evidence="8" id="KW-0832">Ubl conjugation</keyword>
<dbReference type="Pfam" id="PF00498">
    <property type="entry name" value="FHA"/>
    <property type="match status" value="1"/>
</dbReference>
<proteinExistence type="predicted"/>
<dbReference type="InterPro" id="IPR051579">
    <property type="entry name" value="DDR_Transcriptional_Reg"/>
</dbReference>
<keyword evidence="6" id="KW-0677">Repeat</keyword>
<sequence>MQSHKKFNYRTMMGCLVINGKRYPVYEGINTIGRCMTATVPLKSLDISKQHAIITIVDNNTHYISDFQSFNGTFLEKSKLSPLLLYKLSQDSVIEFANVTATYNQISKETTRDDNSDIFHNTQIATDTLYEATTQAVEDDIPYHIATENIEEPNNFDDDYSFDDISTQIINETRSKSPVFKVPVSINDALTQKLCENDSLHVTENVIDIHNMETQKLEITSKIEDVFPNINDLPTQILSSNKEQEDFDCTSVVDATVLDFSEIEVAEVTIKAKEASEDSDSQSKLHISQLHRRSIKPIVDTEEDLFDNSEVIADTQSSEEIIPKTKKRVGVIESDNETDIEDLDENLKSSRENDSGSDTDVEGLEKHISSNSIINDTVQKPVTTDPASTTVSSIDSDTDIDDFEFNPKEKNVENLDADLDDYRSNKSDGDCFDEVIPGTQFQDEDVLDENTIAESAKELKEVLNNTKCYDSVGMDSLYLEPTQSLTAQDTLNEFSHLPTESDSTRSGQKIVTERTESVEIEKENLIVSQPSQLITLEKSASLGEDDRVFLKPSDPISKDKSEGVKLITNTSIQHLESRVNKEALDDKCIYESLTQDILFLQRTQPISNIEKALPTTVVEDGIFEQATQPIASFKSQLEDCNTDEIFMQPTQALESVSNKDQLTQLISENESEDALFLQPTQCVINTNDDIFMQPTQVLKSNTDTDIFLKPTQPITPKPNSMALKQSTSADEIKGNSDEDIENKFEKMFASQNDLPQNSEFESQLEVVFESQNVSYRSDVSDRPLNPLLNTFESKRNEFLNSEELICNVENTGDKDLLPEEAFETFIGNTSEKAKVIPRKVSLETDQIVDFNTNKCHEDVNLQTKADSSTDNKQRKSTLSLRKNKINELDEDVEECNVEPNVPLKELLPIEKEQESKQEINLENIKNTKKFNKVKSKREKTPPKPLENVAINADIEEIESENTITWSTRTTRSKINSTSKVMESTEKKNKGKVLKNKSNNNSDSSAVLVENTVKTRPKRNVKTTKNVVIVESSVSGTENVNGNVCLGTGDDLDSIADKVKRRSAKIRNMEESNAKITTAAECSNRSVKINIPDDVFTAENASEVSSTGSKKSRTKMVKGENINLQEKDALAKKEKEESDCNNKTIKTSDTVNTKQKVATSKKQSKNVSKSKKIDKNDSLVANESNGVNDAFSDIDHLSNSSTKNLTNKRKSTEDEKNSPTKTNESETSISRKRTRRVGVEELDPQTSSSSRNKKRILDNGTPTFQLISETCSMGYSSPNRNRRKQKPKVVFTLLDSPELESVIRSLGGTVVNSVECCTVLVTGALKRTQKLLSAVGQGKPICSPKWLQECKKASQFLDPWDHILKDEEAEDNWKLSLKVSLNRSQNQKLFQDYTVYLAVTTSVDVLRAAVEACGGKCVTKAPSKVKNENFLVVANPENKSKYAKFLNRDPPVTIVLPEAILDGVLRQELR</sequence>
<dbReference type="PROSITE" id="PS50006">
    <property type="entry name" value="FHA_DOMAIN"/>
    <property type="match status" value="1"/>
</dbReference>
<dbReference type="Gene3D" id="3.40.50.10190">
    <property type="entry name" value="BRCT domain"/>
    <property type="match status" value="2"/>
</dbReference>
<dbReference type="InterPro" id="IPR001357">
    <property type="entry name" value="BRCT_dom"/>
</dbReference>
<dbReference type="CDD" id="cd17744">
    <property type="entry name" value="BRCT_MDC1_rpt1"/>
    <property type="match status" value="1"/>
</dbReference>
<dbReference type="SUPFAM" id="SSF52113">
    <property type="entry name" value="BRCT domain"/>
    <property type="match status" value="1"/>
</dbReference>
<evidence type="ECO:0000256" key="7">
    <source>
        <dbReference type="ARBA" id="ARBA00022763"/>
    </source>
</evidence>
<keyword evidence="11" id="KW-0131">Cell cycle</keyword>
<evidence type="ECO:0000313" key="18">
    <source>
        <dbReference type="Proteomes" id="UP001353858"/>
    </source>
</evidence>
<dbReference type="GO" id="GO:0044666">
    <property type="term" value="C:MLL3/4 complex"/>
    <property type="evidence" value="ECO:0007669"/>
    <property type="project" value="TreeGrafter"/>
</dbReference>
<feature type="compositionally biased region" description="Basic and acidic residues" evidence="14">
    <location>
        <begin position="1124"/>
        <end position="1139"/>
    </location>
</feature>
<feature type="compositionally biased region" description="Polar residues" evidence="14">
    <location>
        <begin position="713"/>
        <end position="729"/>
    </location>
</feature>
<evidence type="ECO:0000256" key="5">
    <source>
        <dbReference type="ARBA" id="ARBA00022499"/>
    </source>
</evidence>
<gene>
    <name evidence="17" type="ORF">RN001_002041</name>
</gene>
<dbReference type="InterPro" id="IPR036420">
    <property type="entry name" value="BRCT_dom_sf"/>
</dbReference>
<dbReference type="SMART" id="SM00240">
    <property type="entry name" value="FHA"/>
    <property type="match status" value="1"/>
</dbReference>
<dbReference type="CDD" id="cd18432">
    <property type="entry name" value="BRCT_PAXIP1_rpt6_like"/>
    <property type="match status" value="1"/>
</dbReference>
<evidence type="ECO:0000256" key="3">
    <source>
        <dbReference type="ARBA" id="ARBA00015014"/>
    </source>
</evidence>
<evidence type="ECO:0000256" key="10">
    <source>
        <dbReference type="ARBA" id="ARBA00023242"/>
    </source>
</evidence>
<comment type="caution">
    <text evidence="17">The sequence shown here is derived from an EMBL/GenBank/DDBJ whole genome shotgun (WGS) entry which is preliminary data.</text>
</comment>
<evidence type="ECO:0000256" key="4">
    <source>
        <dbReference type="ARBA" id="ARBA00022454"/>
    </source>
</evidence>
<dbReference type="PROSITE" id="PS50172">
    <property type="entry name" value="BRCT"/>
    <property type="match status" value="2"/>
</dbReference>
<feature type="domain" description="FHA" evidence="15">
    <location>
        <begin position="30"/>
        <end position="80"/>
    </location>
</feature>
<feature type="domain" description="BRCT" evidence="16">
    <location>
        <begin position="1384"/>
        <end position="1469"/>
    </location>
</feature>
<evidence type="ECO:0000256" key="13">
    <source>
        <dbReference type="ARBA" id="ARBA00030146"/>
    </source>
</evidence>
<dbReference type="SUPFAM" id="SSF49879">
    <property type="entry name" value="SMAD/FHA domain"/>
    <property type="match status" value="1"/>
</dbReference>
<dbReference type="InterPro" id="IPR008984">
    <property type="entry name" value="SMAD_FHA_dom_sf"/>
</dbReference>
<dbReference type="PANTHER" id="PTHR23196:SF1">
    <property type="entry name" value="PAX-INTERACTING PROTEIN 1"/>
    <property type="match status" value="1"/>
</dbReference>
<feature type="compositionally biased region" description="Polar residues" evidence="14">
    <location>
        <begin position="1140"/>
        <end position="1157"/>
    </location>
</feature>
<evidence type="ECO:0000256" key="6">
    <source>
        <dbReference type="ARBA" id="ARBA00022737"/>
    </source>
</evidence>
<evidence type="ECO:0000256" key="9">
    <source>
        <dbReference type="ARBA" id="ARBA00022990"/>
    </source>
</evidence>
<evidence type="ECO:0000256" key="2">
    <source>
        <dbReference type="ARBA" id="ARBA00004286"/>
    </source>
</evidence>
<dbReference type="GO" id="GO:0005694">
    <property type="term" value="C:chromosome"/>
    <property type="evidence" value="ECO:0007669"/>
    <property type="project" value="UniProtKB-SubCell"/>
</dbReference>
<keyword evidence="10" id="KW-0539">Nucleus</keyword>
<dbReference type="Pfam" id="PF16589">
    <property type="entry name" value="BRCT_2"/>
    <property type="match status" value="1"/>
</dbReference>
<dbReference type="Gene3D" id="2.60.200.20">
    <property type="match status" value="1"/>
</dbReference>
<dbReference type="EMBL" id="JARPUR010000001">
    <property type="protein sequence ID" value="KAK4885770.1"/>
    <property type="molecule type" value="Genomic_DNA"/>
</dbReference>
<feature type="region of interest" description="Disordered" evidence="14">
    <location>
        <begin position="713"/>
        <end position="735"/>
    </location>
</feature>
<dbReference type="Proteomes" id="UP001353858">
    <property type="component" value="Unassembled WGS sequence"/>
</dbReference>
<keyword evidence="4" id="KW-0158">Chromosome</keyword>
<feature type="region of interest" description="Disordered" evidence="14">
    <location>
        <begin position="1099"/>
        <end position="1258"/>
    </location>
</feature>
<evidence type="ECO:0000259" key="16">
    <source>
        <dbReference type="PROSITE" id="PS50172"/>
    </source>
</evidence>
<comment type="subcellular location">
    <subcellularLocation>
        <location evidence="2">Chromosome</location>
    </subcellularLocation>
    <subcellularLocation>
        <location evidence="1">Nucleus</location>
    </subcellularLocation>
</comment>
<evidence type="ECO:0000256" key="14">
    <source>
        <dbReference type="SAM" id="MobiDB-lite"/>
    </source>
</evidence>
<dbReference type="GO" id="GO:0006974">
    <property type="term" value="P:DNA damage response"/>
    <property type="evidence" value="ECO:0007669"/>
    <property type="project" value="UniProtKB-KW"/>
</dbReference>
<feature type="compositionally biased region" description="Polar residues" evidence="14">
    <location>
        <begin position="1218"/>
        <end position="1227"/>
    </location>
</feature>
<name>A0AAN7QAU7_9COLE</name>
<accession>A0AAN7QAU7</accession>
<feature type="region of interest" description="Disordered" evidence="14">
    <location>
        <begin position="336"/>
        <end position="360"/>
    </location>
</feature>
<keyword evidence="9" id="KW-0007">Acetylation</keyword>
<feature type="region of interest" description="Disordered" evidence="14">
    <location>
        <begin position="380"/>
        <end position="400"/>
    </location>
</feature>
<keyword evidence="7" id="KW-0227">DNA damage</keyword>